<reference evidence="3 4" key="2">
    <citation type="submission" date="2024-05" db="EMBL/GenBank/DDBJ databases">
        <authorList>
            <person name="Chen Y."/>
            <person name="Shah S."/>
            <person name="Dougan E. K."/>
            <person name="Thang M."/>
            <person name="Chan C."/>
        </authorList>
    </citation>
    <scope>NUCLEOTIDE SEQUENCE [LARGE SCALE GENOMIC DNA]</scope>
</reference>
<evidence type="ECO:0000313" key="2">
    <source>
        <dbReference type="EMBL" id="CAI4006717.1"/>
    </source>
</evidence>
<evidence type="ECO:0000313" key="3">
    <source>
        <dbReference type="EMBL" id="CAL4794029.1"/>
    </source>
</evidence>
<evidence type="ECO:0000313" key="4">
    <source>
        <dbReference type="Proteomes" id="UP001152797"/>
    </source>
</evidence>
<organism evidence="2">
    <name type="scientific">Cladocopium goreaui</name>
    <dbReference type="NCBI Taxonomy" id="2562237"/>
    <lineage>
        <taxon>Eukaryota</taxon>
        <taxon>Sar</taxon>
        <taxon>Alveolata</taxon>
        <taxon>Dinophyceae</taxon>
        <taxon>Suessiales</taxon>
        <taxon>Symbiodiniaceae</taxon>
        <taxon>Cladocopium</taxon>
    </lineage>
</organism>
<keyword evidence="1" id="KW-0175">Coiled coil</keyword>
<dbReference type="Proteomes" id="UP001152797">
    <property type="component" value="Unassembled WGS sequence"/>
</dbReference>
<comment type="caution">
    <text evidence="2">The sequence shown here is derived from an EMBL/GenBank/DDBJ whole genome shotgun (WGS) entry which is preliminary data.</text>
</comment>
<dbReference type="EMBL" id="CAMXCT010003890">
    <property type="protein sequence ID" value="CAI4006717.1"/>
    <property type="molecule type" value="Genomic_DNA"/>
</dbReference>
<dbReference type="AlphaFoldDB" id="A0A9P1GDG3"/>
<feature type="coiled-coil region" evidence="1">
    <location>
        <begin position="54"/>
        <end position="99"/>
    </location>
</feature>
<sequence>MVTALGELQAQLRAILQELHENGDIQLNEAVFAPGKASLEIPCEVQVPSDNATATELRQSLLQLQEKHATLMNAAREEIEALRKALQEAHAELASAKAEATLRPCQLPPPKKKNVVTVSQLMHRWIGLAGSGTGEVVCFLKWQKILVVTCHPSGFHVSIAGNIRAVHLCIFFTG</sequence>
<gene>
    <name evidence="2" type="ORF">C1SCF055_LOCUS32331</name>
</gene>
<proteinExistence type="predicted"/>
<accession>A0A9P1GDG3</accession>
<dbReference type="EMBL" id="CAMXCT020003890">
    <property type="protein sequence ID" value="CAL1160092.1"/>
    <property type="molecule type" value="Genomic_DNA"/>
</dbReference>
<dbReference type="EMBL" id="CAMXCT030003890">
    <property type="protein sequence ID" value="CAL4794029.1"/>
    <property type="molecule type" value="Genomic_DNA"/>
</dbReference>
<name>A0A9P1GDG3_9DINO</name>
<protein>
    <submittedName>
        <fullName evidence="2">Uncharacterized protein</fullName>
    </submittedName>
</protein>
<evidence type="ECO:0000256" key="1">
    <source>
        <dbReference type="SAM" id="Coils"/>
    </source>
</evidence>
<reference evidence="2" key="1">
    <citation type="submission" date="2022-10" db="EMBL/GenBank/DDBJ databases">
        <authorList>
            <person name="Chen Y."/>
            <person name="Dougan E. K."/>
            <person name="Chan C."/>
            <person name="Rhodes N."/>
            <person name="Thang M."/>
        </authorList>
    </citation>
    <scope>NUCLEOTIDE SEQUENCE</scope>
</reference>
<keyword evidence="4" id="KW-1185">Reference proteome</keyword>